<comment type="caution">
    <text evidence="7">The sequence shown here is derived from an EMBL/GenBank/DDBJ whole genome shotgun (WGS) entry which is preliminary data.</text>
</comment>
<evidence type="ECO:0000256" key="4">
    <source>
        <dbReference type="ARBA" id="ARBA00023136"/>
    </source>
</evidence>
<feature type="transmembrane region" description="Helical" evidence="5">
    <location>
        <begin position="132"/>
        <end position="153"/>
    </location>
</feature>
<accession>A0A7V2ATZ0</accession>
<feature type="transmembrane region" description="Helical" evidence="5">
    <location>
        <begin position="46"/>
        <end position="65"/>
    </location>
</feature>
<dbReference type="GO" id="GO:0016020">
    <property type="term" value="C:membrane"/>
    <property type="evidence" value="ECO:0007669"/>
    <property type="project" value="UniProtKB-SubCell"/>
</dbReference>
<evidence type="ECO:0000256" key="2">
    <source>
        <dbReference type="ARBA" id="ARBA00022692"/>
    </source>
</evidence>
<sequence>MTNDEGRAGGEMEVQGGFLQSILDIFIDPMKVFHRIRGGLTWWKPFVLAAAVGVLNAYLTMPFAIKRIELNPRDLSPEQLEASIEQVEKFGFVGLIITPVIFILIYLIMAGVAHIAINIMSSESDFRKTLSLVSYTGLISILGQIITTVILRMRGLENIETMEDMRVSLSLAAFFPDLKGVGYAFLESLSIFSIWYYILFLLGTAVIFRMSRSRALVPVVIMWLLSFVFASLGSLFGGM</sequence>
<evidence type="ECO:0000313" key="7">
    <source>
        <dbReference type="EMBL" id="HER43194.1"/>
    </source>
</evidence>
<keyword evidence="2 5" id="KW-0812">Transmembrane</keyword>
<reference evidence="7" key="1">
    <citation type="journal article" date="2020" name="mSystems">
        <title>Genome- and Community-Level Interaction Insights into Carbon Utilization and Element Cycling Functions of Hydrothermarchaeota in Hydrothermal Sediment.</title>
        <authorList>
            <person name="Zhou Z."/>
            <person name="Liu Y."/>
            <person name="Xu W."/>
            <person name="Pan J."/>
            <person name="Luo Z.H."/>
            <person name="Li M."/>
        </authorList>
    </citation>
    <scope>NUCLEOTIDE SEQUENCE [LARGE SCALE GENOMIC DNA]</scope>
    <source>
        <strain evidence="7">SpSt-1233</strain>
    </source>
</reference>
<protein>
    <submittedName>
        <fullName evidence="7">YIP1 family protein</fullName>
    </submittedName>
</protein>
<evidence type="ECO:0000259" key="6">
    <source>
        <dbReference type="Pfam" id="PF04893"/>
    </source>
</evidence>
<evidence type="ECO:0000256" key="1">
    <source>
        <dbReference type="ARBA" id="ARBA00004141"/>
    </source>
</evidence>
<name>A0A7V2ATZ0_UNCEI</name>
<comment type="subcellular location">
    <subcellularLocation>
        <location evidence="1">Membrane</location>
        <topology evidence="1">Multi-pass membrane protein</topology>
    </subcellularLocation>
</comment>
<dbReference type="Proteomes" id="UP000886069">
    <property type="component" value="Unassembled WGS sequence"/>
</dbReference>
<dbReference type="EMBL" id="DSEC01000135">
    <property type="protein sequence ID" value="HER43194.1"/>
    <property type="molecule type" value="Genomic_DNA"/>
</dbReference>
<feature type="transmembrane region" description="Helical" evidence="5">
    <location>
        <begin position="92"/>
        <end position="120"/>
    </location>
</feature>
<keyword evidence="4 5" id="KW-0472">Membrane</keyword>
<gene>
    <name evidence="7" type="ORF">ENO08_01895</name>
</gene>
<feature type="transmembrane region" description="Helical" evidence="5">
    <location>
        <begin position="191"/>
        <end position="208"/>
    </location>
</feature>
<proteinExistence type="predicted"/>
<evidence type="ECO:0000256" key="5">
    <source>
        <dbReference type="SAM" id="Phobius"/>
    </source>
</evidence>
<feature type="transmembrane region" description="Helical" evidence="5">
    <location>
        <begin position="215"/>
        <end position="236"/>
    </location>
</feature>
<dbReference type="Pfam" id="PF04893">
    <property type="entry name" value="Yip1"/>
    <property type="match status" value="1"/>
</dbReference>
<dbReference type="AlphaFoldDB" id="A0A7V2ATZ0"/>
<keyword evidence="3 5" id="KW-1133">Transmembrane helix</keyword>
<organism evidence="7">
    <name type="scientific">Eiseniibacteriota bacterium</name>
    <dbReference type="NCBI Taxonomy" id="2212470"/>
    <lineage>
        <taxon>Bacteria</taxon>
        <taxon>Candidatus Eiseniibacteriota</taxon>
    </lineage>
</organism>
<evidence type="ECO:0000256" key="3">
    <source>
        <dbReference type="ARBA" id="ARBA00022989"/>
    </source>
</evidence>
<feature type="domain" description="Yip1" evidence="6">
    <location>
        <begin position="24"/>
        <end position="230"/>
    </location>
</feature>
<dbReference type="InterPro" id="IPR006977">
    <property type="entry name" value="Yip1_dom"/>
</dbReference>